<comment type="caution">
    <text evidence="3">The sequence shown here is derived from an EMBL/GenBank/DDBJ whole genome shotgun (WGS) entry which is preliminary data.</text>
</comment>
<feature type="transmembrane region" description="Helical" evidence="2">
    <location>
        <begin position="71"/>
        <end position="88"/>
    </location>
</feature>
<evidence type="ECO:0008006" key="5">
    <source>
        <dbReference type="Google" id="ProtNLM"/>
    </source>
</evidence>
<dbReference type="AlphaFoldDB" id="A0A927C4B6"/>
<sequence length="171" mass="19617">MSRKWERMVEKNSKQLNQRRKKTGAQPISAAADQEQMDVFKGRSWFLPALLVACSLFFAVVSSTLAETQSFYWITVLGYLVLGVMYFLRRPYVKVGRNKLSTRRLGIEKFFGADEIEQISVQRGSIAIQMKGKKTRWVLSKFQSLYDIPALSARLKKFAETNGISYKEESA</sequence>
<evidence type="ECO:0000256" key="1">
    <source>
        <dbReference type="SAM" id="MobiDB-lite"/>
    </source>
</evidence>
<dbReference type="EMBL" id="JACXJA010000005">
    <property type="protein sequence ID" value="MBD2861088.1"/>
    <property type="molecule type" value="Genomic_DNA"/>
</dbReference>
<feature type="region of interest" description="Disordered" evidence="1">
    <location>
        <begin position="1"/>
        <end position="30"/>
    </location>
</feature>
<keyword evidence="2" id="KW-0472">Membrane</keyword>
<keyword evidence="2" id="KW-1133">Transmembrane helix</keyword>
<keyword evidence="2" id="KW-0812">Transmembrane</keyword>
<organism evidence="3 4">
    <name type="scientific">Paenibacillus oceani</name>
    <dbReference type="NCBI Taxonomy" id="2772510"/>
    <lineage>
        <taxon>Bacteria</taxon>
        <taxon>Bacillati</taxon>
        <taxon>Bacillota</taxon>
        <taxon>Bacilli</taxon>
        <taxon>Bacillales</taxon>
        <taxon>Paenibacillaceae</taxon>
        <taxon>Paenibacillus</taxon>
    </lineage>
</organism>
<evidence type="ECO:0000313" key="4">
    <source>
        <dbReference type="Proteomes" id="UP000639396"/>
    </source>
</evidence>
<dbReference type="RefSeq" id="WP_190924814.1">
    <property type="nucleotide sequence ID" value="NZ_JACXJA010000005.1"/>
</dbReference>
<protein>
    <recommendedName>
        <fullName evidence="5">Methyltransferase</fullName>
    </recommendedName>
</protein>
<name>A0A927C4B6_9BACL</name>
<reference evidence="3" key="1">
    <citation type="submission" date="2020-09" db="EMBL/GenBank/DDBJ databases">
        <title>A novel bacterium of genus Paenibacillus, isolated from South China Sea.</title>
        <authorList>
            <person name="Huang H."/>
            <person name="Mo K."/>
            <person name="Hu Y."/>
        </authorList>
    </citation>
    <scope>NUCLEOTIDE SEQUENCE</scope>
    <source>
        <strain evidence="3">IB182363</strain>
    </source>
</reference>
<evidence type="ECO:0000313" key="3">
    <source>
        <dbReference type="EMBL" id="MBD2861088.1"/>
    </source>
</evidence>
<gene>
    <name evidence="3" type="ORF">IDH45_03685</name>
</gene>
<feature type="compositionally biased region" description="Basic and acidic residues" evidence="1">
    <location>
        <begin position="1"/>
        <end position="13"/>
    </location>
</feature>
<feature type="transmembrane region" description="Helical" evidence="2">
    <location>
        <begin position="45"/>
        <end position="65"/>
    </location>
</feature>
<dbReference type="Proteomes" id="UP000639396">
    <property type="component" value="Unassembled WGS sequence"/>
</dbReference>
<proteinExistence type="predicted"/>
<evidence type="ECO:0000256" key="2">
    <source>
        <dbReference type="SAM" id="Phobius"/>
    </source>
</evidence>
<accession>A0A927C4B6</accession>
<keyword evidence="4" id="KW-1185">Reference proteome</keyword>